<dbReference type="AlphaFoldDB" id="A0A1H8U9P4"/>
<gene>
    <name evidence="1" type="ORF">SAMN05216388_102640</name>
</gene>
<sequence>MSRKAYSLPFGCREVDSTKTGDIETTVFDTGLFDYGVERRYFCSSCFWSPTRVRLCWNRELAVLEKESGRIPFVCYKMVRDDIRWILLWHL</sequence>
<accession>A0A1H8U9P4</accession>
<dbReference type="EMBL" id="FOCX01000026">
    <property type="protein sequence ID" value="SEO99921.1"/>
    <property type="molecule type" value="Genomic_DNA"/>
</dbReference>
<organism evidence="1 2">
    <name type="scientific">Halorientalis persicus</name>
    <dbReference type="NCBI Taxonomy" id="1367881"/>
    <lineage>
        <taxon>Archaea</taxon>
        <taxon>Methanobacteriati</taxon>
        <taxon>Methanobacteriota</taxon>
        <taxon>Stenosarchaea group</taxon>
        <taxon>Halobacteria</taxon>
        <taxon>Halobacteriales</taxon>
        <taxon>Haloarculaceae</taxon>
        <taxon>Halorientalis</taxon>
    </lineage>
</organism>
<reference evidence="2" key="1">
    <citation type="submission" date="2016-10" db="EMBL/GenBank/DDBJ databases">
        <authorList>
            <person name="Varghese N."/>
            <person name="Submissions S."/>
        </authorList>
    </citation>
    <scope>NUCLEOTIDE SEQUENCE [LARGE SCALE GENOMIC DNA]</scope>
    <source>
        <strain evidence="2">IBRC-M 10043</strain>
    </source>
</reference>
<proteinExistence type="predicted"/>
<evidence type="ECO:0000313" key="1">
    <source>
        <dbReference type="EMBL" id="SEO99921.1"/>
    </source>
</evidence>
<evidence type="ECO:0000313" key="2">
    <source>
        <dbReference type="Proteomes" id="UP000198775"/>
    </source>
</evidence>
<keyword evidence="2" id="KW-1185">Reference proteome</keyword>
<dbReference type="Proteomes" id="UP000198775">
    <property type="component" value="Unassembled WGS sequence"/>
</dbReference>
<protein>
    <submittedName>
        <fullName evidence="1">Uncharacterized protein</fullName>
    </submittedName>
</protein>
<name>A0A1H8U9P4_9EURY</name>